<protein>
    <submittedName>
        <fullName evidence="1">Uncharacterized protein</fullName>
    </submittedName>
</protein>
<evidence type="ECO:0000313" key="1">
    <source>
        <dbReference type="EMBL" id="ANF85724.1"/>
    </source>
</evidence>
<dbReference type="STRING" id="219572.A7J50_2316"/>
<gene>
    <name evidence="1" type="ORF">A7J50_2316</name>
</gene>
<reference evidence="1 2" key="1">
    <citation type="submission" date="2016-05" db="EMBL/GenBank/DDBJ databases">
        <title>Complete genome sequence of Pseudomonas antarctica PAMC 27494.</title>
        <authorList>
            <person name="Lee J."/>
        </authorList>
    </citation>
    <scope>NUCLEOTIDE SEQUENCE [LARGE SCALE GENOMIC DNA]</scope>
    <source>
        <strain evidence="1 2">PAMC 27494</strain>
    </source>
</reference>
<accession>A0A172YZY7</accession>
<proteinExistence type="predicted"/>
<dbReference type="RefSeq" id="WP_064451907.1">
    <property type="nucleotide sequence ID" value="NZ_CP015600.1"/>
</dbReference>
<dbReference type="AlphaFoldDB" id="A0A172YZY7"/>
<organism evidence="1 2">
    <name type="scientific">Pseudomonas antarctica</name>
    <dbReference type="NCBI Taxonomy" id="219572"/>
    <lineage>
        <taxon>Bacteria</taxon>
        <taxon>Pseudomonadati</taxon>
        <taxon>Pseudomonadota</taxon>
        <taxon>Gammaproteobacteria</taxon>
        <taxon>Pseudomonadales</taxon>
        <taxon>Pseudomonadaceae</taxon>
        <taxon>Pseudomonas</taxon>
    </lineage>
</organism>
<dbReference type="Proteomes" id="UP000077829">
    <property type="component" value="Chromosome"/>
</dbReference>
<dbReference type="EMBL" id="CP015600">
    <property type="protein sequence ID" value="ANF85724.1"/>
    <property type="molecule type" value="Genomic_DNA"/>
</dbReference>
<evidence type="ECO:0000313" key="2">
    <source>
        <dbReference type="Proteomes" id="UP000077829"/>
    </source>
</evidence>
<dbReference type="PATRIC" id="fig|219572.3.peg.2380"/>
<name>A0A172YZY7_9PSED</name>
<sequence>MGAPIIIGNSYGLWVSNSMKDTFCEVLTAVATLEGHDVKAIYEEAPGVAGTYGVPGVGILLDEFYIYLGGFSGVRRHLDVCRVRLDEVRESCGLSPVAAERMAHLLAWAAYHMDGNPIPVGGSFYESWPPDAAETR</sequence>
<dbReference type="KEGG" id="panr:A7J50_2316"/>